<dbReference type="EMBL" id="QKSB01000007">
    <property type="protein sequence ID" value="PZE16535.1"/>
    <property type="molecule type" value="Genomic_DNA"/>
</dbReference>
<organism evidence="3 4">
    <name type="scientific">Putridiphycobacter roseus</name>
    <dbReference type="NCBI Taxonomy" id="2219161"/>
    <lineage>
        <taxon>Bacteria</taxon>
        <taxon>Pseudomonadati</taxon>
        <taxon>Bacteroidota</taxon>
        <taxon>Flavobacteriia</taxon>
        <taxon>Flavobacteriales</taxon>
        <taxon>Crocinitomicaceae</taxon>
        <taxon>Putridiphycobacter</taxon>
    </lineage>
</organism>
<gene>
    <name evidence="3" type="ORF">DNU06_11810</name>
</gene>
<evidence type="ECO:0000256" key="1">
    <source>
        <dbReference type="ARBA" id="ARBA00022729"/>
    </source>
</evidence>
<dbReference type="Pfam" id="PF18962">
    <property type="entry name" value="Por_Secre_tail"/>
    <property type="match status" value="1"/>
</dbReference>
<protein>
    <recommendedName>
        <fullName evidence="2">Secretion system C-terminal sorting domain-containing protein</fullName>
    </recommendedName>
</protein>
<evidence type="ECO:0000313" key="4">
    <source>
        <dbReference type="Proteomes" id="UP000249248"/>
    </source>
</evidence>
<reference evidence="3 4" key="1">
    <citation type="submission" date="2018-06" db="EMBL/GenBank/DDBJ databases">
        <title>The draft genome sequence of Crocinitomix sp. SM1701.</title>
        <authorList>
            <person name="Zhang X."/>
        </authorList>
    </citation>
    <scope>NUCLEOTIDE SEQUENCE [LARGE SCALE GENOMIC DNA]</scope>
    <source>
        <strain evidence="3 4">SM1701</strain>
    </source>
</reference>
<evidence type="ECO:0000313" key="3">
    <source>
        <dbReference type="EMBL" id="PZE16535.1"/>
    </source>
</evidence>
<feature type="domain" description="Secretion system C-terminal sorting" evidence="2">
    <location>
        <begin position="194"/>
        <end position="266"/>
    </location>
</feature>
<dbReference type="OrthoDB" id="1288696at2"/>
<keyword evidence="4" id="KW-1185">Reference proteome</keyword>
<keyword evidence="1" id="KW-0732">Signal</keyword>
<sequence>MRYLILIILFAFKANSIFSQDDRSGYYNGKFLVYIANKSDTIGTLAPIYFLGNIFDTLNIEETVFTFYQEYPSNFNPIKKDTFFIEIETNQYVVFQWRFHNDEYFTPENIMPTYGVDWYLNSTLLDTTRYTYFYRKINHWVDCTTLLKTDELGSYHLQKLGKFQSNLPVIKIQEKQAITNVQIDEIVATAIHFYPNPTSEFLNIQHAMNAIGKASIYNMQGQLLKSYPLAQATNITQISLGDFDVGTYIIKISNNKQSTTSKKVIVSNK</sequence>
<comment type="caution">
    <text evidence="3">The sequence shown here is derived from an EMBL/GenBank/DDBJ whole genome shotgun (WGS) entry which is preliminary data.</text>
</comment>
<dbReference type="Proteomes" id="UP000249248">
    <property type="component" value="Unassembled WGS sequence"/>
</dbReference>
<dbReference type="AlphaFoldDB" id="A0A2W1NB63"/>
<dbReference type="InterPro" id="IPR026444">
    <property type="entry name" value="Secre_tail"/>
</dbReference>
<name>A0A2W1NB63_9FLAO</name>
<dbReference type="NCBIfam" id="TIGR04183">
    <property type="entry name" value="Por_Secre_tail"/>
    <property type="match status" value="1"/>
</dbReference>
<proteinExistence type="predicted"/>
<dbReference type="RefSeq" id="WP_111063551.1">
    <property type="nucleotide sequence ID" value="NZ_JBHUCU010000017.1"/>
</dbReference>
<evidence type="ECO:0000259" key="2">
    <source>
        <dbReference type="Pfam" id="PF18962"/>
    </source>
</evidence>
<accession>A0A2W1NB63</accession>